<dbReference type="OrthoDB" id="1926212at2759"/>
<name>A0A1X2H947_SYNRA</name>
<evidence type="ECO:0000313" key="4">
    <source>
        <dbReference type="EMBL" id="ORY94600.1"/>
    </source>
</evidence>
<reference evidence="4 5" key="1">
    <citation type="submission" date="2016-07" db="EMBL/GenBank/DDBJ databases">
        <title>Pervasive Adenine N6-methylation of Active Genes in Fungi.</title>
        <authorList>
            <consortium name="DOE Joint Genome Institute"/>
            <person name="Mondo S.J."/>
            <person name="Dannebaum R.O."/>
            <person name="Kuo R.C."/>
            <person name="Labutti K."/>
            <person name="Haridas S."/>
            <person name="Kuo A."/>
            <person name="Salamov A."/>
            <person name="Ahrendt S.R."/>
            <person name="Lipzen A."/>
            <person name="Sullivan W."/>
            <person name="Andreopoulos W.B."/>
            <person name="Clum A."/>
            <person name="Lindquist E."/>
            <person name="Daum C."/>
            <person name="Ramamoorthy G.K."/>
            <person name="Gryganskyi A."/>
            <person name="Culley D."/>
            <person name="Magnuson J.K."/>
            <person name="James T.Y."/>
            <person name="O'Malley M.A."/>
            <person name="Stajich J.E."/>
            <person name="Spatafora J.W."/>
            <person name="Visel A."/>
            <person name="Grigoriev I.V."/>
        </authorList>
    </citation>
    <scope>NUCLEOTIDE SEQUENCE [LARGE SCALE GENOMIC DNA]</scope>
    <source>
        <strain evidence="4 5">NRRL 2496</strain>
    </source>
</reference>
<dbReference type="PROSITE" id="PS50293">
    <property type="entry name" value="TPR_REGION"/>
    <property type="match status" value="1"/>
</dbReference>
<evidence type="ECO:0000256" key="3">
    <source>
        <dbReference type="PROSITE-ProRule" id="PRU00339"/>
    </source>
</evidence>
<keyword evidence="1 3" id="KW-0802">TPR repeat</keyword>
<dbReference type="Gene3D" id="1.25.40.10">
    <property type="entry name" value="Tetratricopeptide repeat domain"/>
    <property type="match status" value="1"/>
</dbReference>
<comment type="similarity">
    <text evidence="2">Belongs to the APC3/CDC27 family.</text>
</comment>
<feature type="repeat" description="TPR" evidence="3">
    <location>
        <begin position="88"/>
        <end position="121"/>
    </location>
</feature>
<evidence type="ECO:0000256" key="1">
    <source>
        <dbReference type="ARBA" id="ARBA00022803"/>
    </source>
</evidence>
<organism evidence="4 5">
    <name type="scientific">Syncephalastrum racemosum</name>
    <name type="common">Filamentous fungus</name>
    <dbReference type="NCBI Taxonomy" id="13706"/>
    <lineage>
        <taxon>Eukaryota</taxon>
        <taxon>Fungi</taxon>
        <taxon>Fungi incertae sedis</taxon>
        <taxon>Mucoromycota</taxon>
        <taxon>Mucoromycotina</taxon>
        <taxon>Mucoromycetes</taxon>
        <taxon>Mucorales</taxon>
        <taxon>Syncephalastraceae</taxon>
        <taxon>Syncephalastrum</taxon>
    </lineage>
</organism>
<dbReference type="Pfam" id="PF00515">
    <property type="entry name" value="TPR_1"/>
    <property type="match status" value="1"/>
</dbReference>
<evidence type="ECO:0000313" key="5">
    <source>
        <dbReference type="Proteomes" id="UP000242180"/>
    </source>
</evidence>
<accession>A0A1X2H947</accession>
<dbReference type="InParanoid" id="A0A1X2H947"/>
<sequence length="203" mass="22588">MFRIALTQWRHRASRLAPATTVHARPVIAVARVARPTLVRGFQHSASRHDRFGEAQEQIKQGTEYLQQGNIDMAMTSYHKSVQAAPTAVGYFNIGVCYFQMGKHKDALNAFQKSLDLQPNQADAHTNMASSCLMLKDVPNAIRHLEQASNFNPLDGEIQYNLGMVYEATGNLDGAKTRLERASMLGISRADEALEKLAEKMSK</sequence>
<dbReference type="PROSITE" id="PS50005">
    <property type="entry name" value="TPR"/>
    <property type="match status" value="1"/>
</dbReference>
<proteinExistence type="inferred from homology"/>
<dbReference type="InterPro" id="IPR019734">
    <property type="entry name" value="TPR_rpt"/>
</dbReference>
<evidence type="ECO:0000256" key="2">
    <source>
        <dbReference type="ARBA" id="ARBA00038210"/>
    </source>
</evidence>
<dbReference type="GO" id="GO:0005680">
    <property type="term" value="C:anaphase-promoting complex"/>
    <property type="evidence" value="ECO:0007669"/>
    <property type="project" value="UniProtKB-ARBA"/>
</dbReference>
<evidence type="ECO:0008006" key="6">
    <source>
        <dbReference type="Google" id="ProtNLM"/>
    </source>
</evidence>
<dbReference type="OMA" id="ESARIWW"/>
<dbReference type="SMART" id="SM00028">
    <property type="entry name" value="TPR"/>
    <property type="match status" value="4"/>
</dbReference>
<dbReference type="AlphaFoldDB" id="A0A1X2H947"/>
<dbReference type="PANTHER" id="PTHR12558:SF13">
    <property type="entry name" value="CELL DIVISION CYCLE PROTEIN 27 HOMOLOG"/>
    <property type="match status" value="1"/>
</dbReference>
<dbReference type="PANTHER" id="PTHR12558">
    <property type="entry name" value="CELL DIVISION CYCLE 16,23,27"/>
    <property type="match status" value="1"/>
</dbReference>
<comment type="caution">
    <text evidence="4">The sequence shown here is derived from an EMBL/GenBank/DDBJ whole genome shotgun (WGS) entry which is preliminary data.</text>
</comment>
<gene>
    <name evidence="4" type="ORF">BCR43DRAFT_326031</name>
</gene>
<protein>
    <recommendedName>
        <fullName evidence="6">TPR-like protein</fullName>
    </recommendedName>
</protein>
<dbReference type="Pfam" id="PF13181">
    <property type="entry name" value="TPR_8"/>
    <property type="match status" value="1"/>
</dbReference>
<dbReference type="STRING" id="13706.A0A1X2H947"/>
<dbReference type="InterPro" id="IPR011990">
    <property type="entry name" value="TPR-like_helical_dom_sf"/>
</dbReference>
<dbReference type="SUPFAM" id="SSF48452">
    <property type="entry name" value="TPR-like"/>
    <property type="match status" value="1"/>
</dbReference>
<keyword evidence="5" id="KW-1185">Reference proteome</keyword>
<dbReference type="Pfam" id="PF14559">
    <property type="entry name" value="TPR_19"/>
    <property type="match status" value="1"/>
</dbReference>
<dbReference type="EMBL" id="MCGN01000007">
    <property type="protein sequence ID" value="ORY94600.1"/>
    <property type="molecule type" value="Genomic_DNA"/>
</dbReference>
<dbReference type="Proteomes" id="UP000242180">
    <property type="component" value="Unassembled WGS sequence"/>
</dbReference>